<dbReference type="NCBIfam" id="TIGR02174">
    <property type="entry name" value="CXXU_selWTH"/>
    <property type="match status" value="1"/>
</dbReference>
<evidence type="ECO:0000313" key="3">
    <source>
        <dbReference type="Proteomes" id="UP000217199"/>
    </source>
</evidence>
<protein>
    <recommendedName>
        <fullName evidence="4">Rdx family-domain-containing protein</fullName>
    </recommendedName>
</protein>
<keyword evidence="1" id="KW-0676">Redox-active center</keyword>
<name>A0A286UM97_9AGAM</name>
<dbReference type="Pfam" id="PF10262">
    <property type="entry name" value="Rdx"/>
    <property type="match status" value="1"/>
</dbReference>
<dbReference type="InParanoid" id="A0A286UM97"/>
<comment type="caution">
    <text evidence="2">The sequence shown here is derived from an EMBL/GenBank/DDBJ whole genome shotgun (WGS) entry which is preliminary data.</text>
</comment>
<evidence type="ECO:0000313" key="2">
    <source>
        <dbReference type="EMBL" id="PAV20708.1"/>
    </source>
</evidence>
<evidence type="ECO:0008006" key="4">
    <source>
        <dbReference type="Google" id="ProtNLM"/>
    </source>
</evidence>
<dbReference type="Gene3D" id="3.40.30.10">
    <property type="entry name" value="Glutaredoxin"/>
    <property type="match status" value="1"/>
</dbReference>
<accession>A0A286UM97</accession>
<dbReference type="SUPFAM" id="SSF52833">
    <property type="entry name" value="Thioredoxin-like"/>
    <property type="match status" value="1"/>
</dbReference>
<dbReference type="OrthoDB" id="60822at2759"/>
<gene>
    <name evidence="2" type="ORF">PNOK_0333500</name>
</gene>
<proteinExistence type="predicted"/>
<dbReference type="AlphaFoldDB" id="A0A286UM97"/>
<organism evidence="2 3">
    <name type="scientific">Pyrrhoderma noxium</name>
    <dbReference type="NCBI Taxonomy" id="2282107"/>
    <lineage>
        <taxon>Eukaryota</taxon>
        <taxon>Fungi</taxon>
        <taxon>Dikarya</taxon>
        <taxon>Basidiomycota</taxon>
        <taxon>Agaricomycotina</taxon>
        <taxon>Agaricomycetes</taxon>
        <taxon>Hymenochaetales</taxon>
        <taxon>Hymenochaetaceae</taxon>
        <taxon>Pyrrhoderma</taxon>
    </lineage>
</organism>
<dbReference type="EMBL" id="NBII01000003">
    <property type="protein sequence ID" value="PAV20708.1"/>
    <property type="molecule type" value="Genomic_DNA"/>
</dbReference>
<sequence length="143" mass="16160">MAETTCLDCNTFQEKPAPNDTTVKTESNYNPLDASTFTPPTALPGFSVTIEFCDRCRWLHRASWVSTELLITFAPPALKGVYIMPLNTEETAGRFRVWLSTDTGSELMWDRKIEGGFPELKVLKQRIRDRINPGKSLGHSDKH</sequence>
<evidence type="ECO:0000256" key="1">
    <source>
        <dbReference type="ARBA" id="ARBA00023284"/>
    </source>
</evidence>
<reference evidence="2 3" key="1">
    <citation type="journal article" date="2017" name="Mol. Ecol.">
        <title>Comparative and population genomic landscape of Phellinus noxius: A hypervariable fungus causing root rot in trees.</title>
        <authorList>
            <person name="Chung C.L."/>
            <person name="Lee T.J."/>
            <person name="Akiba M."/>
            <person name="Lee H.H."/>
            <person name="Kuo T.H."/>
            <person name="Liu D."/>
            <person name="Ke H.M."/>
            <person name="Yokoi T."/>
            <person name="Roa M.B."/>
            <person name="Lu M.J."/>
            <person name="Chang Y.Y."/>
            <person name="Ann P.J."/>
            <person name="Tsai J.N."/>
            <person name="Chen C.Y."/>
            <person name="Tzean S.S."/>
            <person name="Ota Y."/>
            <person name="Hattori T."/>
            <person name="Sahashi N."/>
            <person name="Liou R.F."/>
            <person name="Kikuchi T."/>
            <person name="Tsai I.J."/>
        </authorList>
    </citation>
    <scope>NUCLEOTIDE SEQUENCE [LARGE SCALE GENOMIC DNA]</scope>
    <source>
        <strain evidence="2 3">FFPRI411160</strain>
    </source>
</reference>
<dbReference type="InterPro" id="IPR036249">
    <property type="entry name" value="Thioredoxin-like_sf"/>
</dbReference>
<keyword evidence="3" id="KW-1185">Reference proteome</keyword>
<dbReference type="PANTHER" id="PTHR36417:SF2">
    <property type="entry name" value="SELENOPROTEIN DOMAIN PROTEIN (AFU_ORTHOLOGUE AFUA_1G05220)"/>
    <property type="match status" value="1"/>
</dbReference>
<dbReference type="PANTHER" id="PTHR36417">
    <property type="entry name" value="SELENOPROTEIN DOMAIN PROTEIN (AFU_ORTHOLOGUE AFUA_1G05220)"/>
    <property type="match status" value="1"/>
</dbReference>
<dbReference type="Proteomes" id="UP000217199">
    <property type="component" value="Unassembled WGS sequence"/>
</dbReference>
<dbReference type="InterPro" id="IPR011893">
    <property type="entry name" value="Selenoprotein_Rdx-typ"/>
</dbReference>